<evidence type="ECO:0000256" key="3">
    <source>
        <dbReference type="ARBA" id="ARBA00022833"/>
    </source>
</evidence>
<dbReference type="PROSITE" id="PS51128">
    <property type="entry name" value="ZF_DKSA_2"/>
    <property type="match status" value="1"/>
</dbReference>
<evidence type="ECO:0000256" key="5">
    <source>
        <dbReference type="SAM" id="Coils"/>
    </source>
</evidence>
<evidence type="ECO:0000256" key="2">
    <source>
        <dbReference type="ARBA" id="ARBA00022771"/>
    </source>
</evidence>
<dbReference type="RefSeq" id="WP_165143064.1">
    <property type="nucleotide sequence ID" value="NZ_JAALLT010000004.1"/>
</dbReference>
<name>A0A6M1T6I5_9BACT</name>
<evidence type="ECO:0000256" key="4">
    <source>
        <dbReference type="PROSITE-ProRule" id="PRU00510"/>
    </source>
</evidence>
<proteinExistence type="predicted"/>
<feature type="zinc finger region" description="dksA C4-type" evidence="4">
    <location>
        <begin position="84"/>
        <end position="108"/>
    </location>
</feature>
<dbReference type="PANTHER" id="PTHR33823">
    <property type="entry name" value="RNA POLYMERASE-BINDING TRANSCRIPTION FACTOR DKSA-RELATED"/>
    <property type="match status" value="1"/>
</dbReference>
<dbReference type="SUPFAM" id="SSF57716">
    <property type="entry name" value="Glucocorticoid receptor-like (DNA-binding domain)"/>
    <property type="match status" value="1"/>
</dbReference>
<dbReference type="EMBL" id="JAALLT010000004">
    <property type="protein sequence ID" value="NGP77555.1"/>
    <property type="molecule type" value="Genomic_DNA"/>
</dbReference>
<dbReference type="AlphaFoldDB" id="A0A6M1T6I5"/>
<dbReference type="Gene3D" id="1.20.120.910">
    <property type="entry name" value="DksA, coiled-coil domain"/>
    <property type="match status" value="1"/>
</dbReference>
<accession>A0A6M1T6I5</accession>
<evidence type="ECO:0000259" key="6">
    <source>
        <dbReference type="Pfam" id="PF01258"/>
    </source>
</evidence>
<sequence length="109" mass="12596">MTKQELNELREIIERRIEETKEEIAQLKELTKPVAPDNAIGRLSRMDAINNKTINEASLRENKSKFQKLERALERLGEEQFGDCSKCGESIAFGRLKIMPWTTRCVRCA</sequence>
<evidence type="ECO:0000313" key="8">
    <source>
        <dbReference type="Proteomes" id="UP000473278"/>
    </source>
</evidence>
<feature type="domain" description="Zinc finger DksA/TraR C4-type" evidence="6">
    <location>
        <begin position="81"/>
        <end position="109"/>
    </location>
</feature>
<organism evidence="7 8">
    <name type="scientific">Halalkalibaculum roseum</name>
    <dbReference type="NCBI Taxonomy" id="2709311"/>
    <lineage>
        <taxon>Bacteria</taxon>
        <taxon>Pseudomonadati</taxon>
        <taxon>Balneolota</taxon>
        <taxon>Balneolia</taxon>
        <taxon>Balneolales</taxon>
        <taxon>Balneolaceae</taxon>
        <taxon>Halalkalibaculum</taxon>
    </lineage>
</organism>
<dbReference type="Pfam" id="PF01258">
    <property type="entry name" value="zf-dskA_traR"/>
    <property type="match status" value="1"/>
</dbReference>
<evidence type="ECO:0000256" key="1">
    <source>
        <dbReference type="ARBA" id="ARBA00022723"/>
    </source>
</evidence>
<gene>
    <name evidence="7" type="ORF">G3570_12980</name>
</gene>
<dbReference type="InterPro" id="IPR020458">
    <property type="entry name" value="Znf_DskA_TraR_CS"/>
</dbReference>
<protein>
    <submittedName>
        <fullName evidence="7">TraR/DksA family transcriptional regulator</fullName>
    </submittedName>
</protein>
<comment type="caution">
    <text evidence="7">The sequence shown here is derived from an EMBL/GenBank/DDBJ whole genome shotgun (WGS) entry which is preliminary data.</text>
</comment>
<dbReference type="GO" id="GO:0008270">
    <property type="term" value="F:zinc ion binding"/>
    <property type="evidence" value="ECO:0007669"/>
    <property type="project" value="UniProtKB-KW"/>
</dbReference>
<keyword evidence="5" id="KW-0175">Coiled coil</keyword>
<keyword evidence="8" id="KW-1185">Reference proteome</keyword>
<dbReference type="Proteomes" id="UP000473278">
    <property type="component" value="Unassembled WGS sequence"/>
</dbReference>
<keyword evidence="3" id="KW-0862">Zinc</keyword>
<keyword evidence="1" id="KW-0479">Metal-binding</keyword>
<dbReference type="InterPro" id="IPR000962">
    <property type="entry name" value="Znf_DskA_TraR"/>
</dbReference>
<reference evidence="7 8" key="1">
    <citation type="submission" date="2020-02" db="EMBL/GenBank/DDBJ databases">
        <title>Balneolaceae bacterium YR4-1, complete genome.</title>
        <authorList>
            <person name="Li Y."/>
            <person name="Wu S."/>
        </authorList>
    </citation>
    <scope>NUCLEOTIDE SEQUENCE [LARGE SCALE GENOMIC DNA]</scope>
    <source>
        <strain evidence="7 8">YR4-1</strain>
    </source>
</reference>
<evidence type="ECO:0000313" key="7">
    <source>
        <dbReference type="EMBL" id="NGP77555.1"/>
    </source>
</evidence>
<keyword evidence="2" id="KW-0863">Zinc-finger</keyword>
<dbReference type="PROSITE" id="PS01102">
    <property type="entry name" value="ZF_DKSA_1"/>
    <property type="match status" value="1"/>
</dbReference>
<feature type="coiled-coil region" evidence="5">
    <location>
        <begin position="3"/>
        <end position="30"/>
    </location>
</feature>